<dbReference type="EMBL" id="DROP01000032">
    <property type="protein sequence ID" value="HHI88402.1"/>
    <property type="molecule type" value="Genomic_DNA"/>
</dbReference>
<sequence>MPQQVLGQSPAWLATLDRISGLAALNRPVLLLGERGTGKALAAARLHFLSERWEGPYQRLNVCEYDSDEILETLFGDGGFGREAGLMDALSGGTLFLDSIDQLSARVQARLMSVLEATGGKQSESEDAEADVRLLAATDQDLNALVSQGRFLANLRDMLAFEVLSLPPLRARKGDVALLARHFGLKMARELGFEGFAGFSPEALRALDHYDWPGNIRELKIVVERSVARAWNDEIDLTRLPVTEIAFDVFDSPWPLAGLTQTLATTTGGVQKAALPPQTDTPKQTGFSERIRAFELGLIEEAMKASKNHQGKAAKYLGLSYHQFRGLLRKHGLKR</sequence>
<dbReference type="GO" id="GO:0043565">
    <property type="term" value="F:sequence-specific DNA binding"/>
    <property type="evidence" value="ECO:0007669"/>
    <property type="project" value="InterPro"/>
</dbReference>
<dbReference type="PROSITE" id="PS50045">
    <property type="entry name" value="SIGMA54_INTERACT_4"/>
    <property type="match status" value="1"/>
</dbReference>
<dbReference type="InterPro" id="IPR002078">
    <property type="entry name" value="Sigma_54_int"/>
</dbReference>
<dbReference type="Pfam" id="PF00158">
    <property type="entry name" value="Sigma54_activat"/>
    <property type="match status" value="1"/>
</dbReference>
<dbReference type="InterPro" id="IPR002197">
    <property type="entry name" value="HTH_Fis"/>
</dbReference>
<dbReference type="PANTHER" id="PTHR32071">
    <property type="entry name" value="TRANSCRIPTIONAL REGULATORY PROTEIN"/>
    <property type="match status" value="1"/>
</dbReference>
<evidence type="ECO:0000256" key="3">
    <source>
        <dbReference type="ARBA" id="ARBA00023012"/>
    </source>
</evidence>
<evidence type="ECO:0000259" key="6">
    <source>
        <dbReference type="PROSITE" id="PS50045"/>
    </source>
</evidence>
<dbReference type="Proteomes" id="UP000885806">
    <property type="component" value="Unassembled WGS sequence"/>
</dbReference>
<dbReference type="Gene3D" id="1.10.10.60">
    <property type="entry name" value="Homeodomain-like"/>
    <property type="match status" value="1"/>
</dbReference>
<keyword evidence="4" id="KW-0805">Transcription regulation</keyword>
<keyword evidence="1" id="KW-0547">Nucleotide-binding</keyword>
<dbReference type="GO" id="GO:0005524">
    <property type="term" value="F:ATP binding"/>
    <property type="evidence" value="ECO:0007669"/>
    <property type="project" value="UniProtKB-KW"/>
</dbReference>
<name>A0A7V5NWA9_9PROT</name>
<evidence type="ECO:0000256" key="5">
    <source>
        <dbReference type="ARBA" id="ARBA00023163"/>
    </source>
</evidence>
<dbReference type="CDD" id="cd00009">
    <property type="entry name" value="AAA"/>
    <property type="match status" value="1"/>
</dbReference>
<feature type="domain" description="Sigma-54 factor interaction" evidence="6">
    <location>
        <begin position="5"/>
        <end position="228"/>
    </location>
</feature>
<reference evidence="7" key="1">
    <citation type="journal article" date="2020" name="mSystems">
        <title>Genome- and Community-Level Interaction Insights into Carbon Utilization and Element Cycling Functions of Hydrothermarchaeota in Hydrothermal Sediment.</title>
        <authorList>
            <person name="Zhou Z."/>
            <person name="Liu Y."/>
            <person name="Xu W."/>
            <person name="Pan J."/>
            <person name="Luo Z.H."/>
            <person name="Li M."/>
        </authorList>
    </citation>
    <scope>NUCLEOTIDE SEQUENCE [LARGE SCALE GENOMIC DNA]</scope>
    <source>
        <strain evidence="7">HyVt-538</strain>
    </source>
</reference>
<dbReference type="Gene3D" id="1.10.8.60">
    <property type="match status" value="1"/>
</dbReference>
<organism evidence="7">
    <name type="scientific">Hellea balneolensis</name>
    <dbReference type="NCBI Taxonomy" id="287478"/>
    <lineage>
        <taxon>Bacteria</taxon>
        <taxon>Pseudomonadati</taxon>
        <taxon>Pseudomonadota</taxon>
        <taxon>Alphaproteobacteria</taxon>
        <taxon>Maricaulales</taxon>
        <taxon>Robiginitomaculaceae</taxon>
        <taxon>Hellea</taxon>
    </lineage>
</organism>
<dbReference type="InterPro" id="IPR009057">
    <property type="entry name" value="Homeodomain-like_sf"/>
</dbReference>
<dbReference type="Pfam" id="PF25601">
    <property type="entry name" value="AAA_lid_14"/>
    <property type="match status" value="1"/>
</dbReference>
<keyword evidence="3" id="KW-0902">Two-component regulatory system</keyword>
<dbReference type="GO" id="GO:0006355">
    <property type="term" value="P:regulation of DNA-templated transcription"/>
    <property type="evidence" value="ECO:0007669"/>
    <property type="project" value="InterPro"/>
</dbReference>
<dbReference type="AlphaFoldDB" id="A0A7V5NWA9"/>
<evidence type="ECO:0000256" key="1">
    <source>
        <dbReference type="ARBA" id="ARBA00022741"/>
    </source>
</evidence>
<dbReference type="SUPFAM" id="SSF46689">
    <property type="entry name" value="Homeodomain-like"/>
    <property type="match status" value="1"/>
</dbReference>
<proteinExistence type="predicted"/>
<evidence type="ECO:0000313" key="7">
    <source>
        <dbReference type="EMBL" id="HHI88402.1"/>
    </source>
</evidence>
<dbReference type="SUPFAM" id="SSF52540">
    <property type="entry name" value="P-loop containing nucleoside triphosphate hydrolases"/>
    <property type="match status" value="1"/>
</dbReference>
<protein>
    <recommendedName>
        <fullName evidence="6">Sigma-54 factor interaction domain-containing protein</fullName>
    </recommendedName>
</protein>
<dbReference type="Gene3D" id="3.40.50.300">
    <property type="entry name" value="P-loop containing nucleotide triphosphate hydrolases"/>
    <property type="match status" value="1"/>
</dbReference>
<dbReference type="PRINTS" id="PR01590">
    <property type="entry name" value="HTHFIS"/>
</dbReference>
<keyword evidence="2" id="KW-0067">ATP-binding</keyword>
<dbReference type="InterPro" id="IPR027417">
    <property type="entry name" value="P-loop_NTPase"/>
</dbReference>
<keyword evidence="5" id="KW-0804">Transcription</keyword>
<gene>
    <name evidence="7" type="ORF">ENK01_00480</name>
</gene>
<dbReference type="InterPro" id="IPR058031">
    <property type="entry name" value="AAA_lid_NorR"/>
</dbReference>
<evidence type="ECO:0000256" key="2">
    <source>
        <dbReference type="ARBA" id="ARBA00022840"/>
    </source>
</evidence>
<evidence type="ECO:0000256" key="4">
    <source>
        <dbReference type="ARBA" id="ARBA00023015"/>
    </source>
</evidence>
<dbReference type="PANTHER" id="PTHR32071:SF38">
    <property type="entry name" value="PSP OPERON TRANSCRIPTIONAL ACTIVATOR"/>
    <property type="match status" value="1"/>
</dbReference>
<comment type="caution">
    <text evidence="7">The sequence shown here is derived from an EMBL/GenBank/DDBJ whole genome shotgun (WGS) entry which is preliminary data.</text>
</comment>
<accession>A0A7V5NWA9</accession>
<dbReference type="GO" id="GO:0000160">
    <property type="term" value="P:phosphorelay signal transduction system"/>
    <property type="evidence" value="ECO:0007669"/>
    <property type="project" value="UniProtKB-KW"/>
</dbReference>
<dbReference type="Pfam" id="PF02954">
    <property type="entry name" value="HTH_8"/>
    <property type="match status" value="1"/>
</dbReference>